<dbReference type="Proteomes" id="UP000236642">
    <property type="component" value="Unassembled WGS sequence"/>
</dbReference>
<feature type="transmembrane region" description="Helical" evidence="1">
    <location>
        <begin position="85"/>
        <end position="105"/>
    </location>
</feature>
<evidence type="ECO:0000313" key="2">
    <source>
        <dbReference type="EMBL" id="GBD09095.1"/>
    </source>
</evidence>
<feature type="transmembrane region" description="Helical" evidence="1">
    <location>
        <begin position="169"/>
        <end position="188"/>
    </location>
</feature>
<proteinExistence type="predicted"/>
<feature type="transmembrane region" description="Helical" evidence="1">
    <location>
        <begin position="45"/>
        <end position="64"/>
    </location>
</feature>
<comment type="caution">
    <text evidence="2">The sequence shown here is derived from an EMBL/GenBank/DDBJ whole genome shotgun (WGS) entry which is preliminary data.</text>
</comment>
<dbReference type="InterPro" id="IPR043715">
    <property type="entry name" value="DUF5656"/>
</dbReference>
<keyword evidence="1" id="KW-0472">Membrane</keyword>
<evidence type="ECO:0000313" key="3">
    <source>
        <dbReference type="Proteomes" id="UP000236642"/>
    </source>
</evidence>
<feature type="transmembrane region" description="Helical" evidence="1">
    <location>
        <begin position="254"/>
        <end position="273"/>
    </location>
</feature>
<gene>
    <name evidence="2" type="ORF">HRbin22_01342</name>
</gene>
<dbReference type="AlphaFoldDB" id="A0A2H5Y6N1"/>
<dbReference type="Pfam" id="PF18900">
    <property type="entry name" value="DUF5656"/>
    <property type="match status" value="1"/>
</dbReference>
<dbReference type="EMBL" id="BEHY01000026">
    <property type="protein sequence ID" value="GBD09095.1"/>
    <property type="molecule type" value="Genomic_DNA"/>
</dbReference>
<feature type="transmembrane region" description="Helical" evidence="1">
    <location>
        <begin position="145"/>
        <end position="163"/>
    </location>
</feature>
<protein>
    <submittedName>
        <fullName evidence="2">Uncharacterized protein</fullName>
    </submittedName>
</protein>
<feature type="transmembrane region" description="Helical" evidence="1">
    <location>
        <begin position="226"/>
        <end position="245"/>
    </location>
</feature>
<keyword evidence="1" id="KW-1133">Transmembrane helix</keyword>
<feature type="transmembrane region" description="Helical" evidence="1">
    <location>
        <begin position="111"/>
        <end position="133"/>
    </location>
</feature>
<feature type="transmembrane region" description="Helical" evidence="1">
    <location>
        <begin position="7"/>
        <end position="25"/>
    </location>
</feature>
<organism evidence="2 3">
    <name type="scientific">Candidatus Thermoflexus japonica</name>
    <dbReference type="NCBI Taxonomy" id="2035417"/>
    <lineage>
        <taxon>Bacteria</taxon>
        <taxon>Bacillati</taxon>
        <taxon>Chloroflexota</taxon>
        <taxon>Thermoflexia</taxon>
        <taxon>Thermoflexales</taxon>
        <taxon>Thermoflexaceae</taxon>
        <taxon>Thermoflexus</taxon>
    </lineage>
</organism>
<feature type="transmembrane region" description="Helical" evidence="1">
    <location>
        <begin position="200"/>
        <end position="220"/>
    </location>
</feature>
<accession>A0A2H5Y6N1</accession>
<sequence length="274" mass="30188">METHEHSWLPIPITVSLITLGWVIVRLIPPEGPEIALQVLGSPLGFRLTPTFWIGIFSAALAATGTESLLQLHPRFREEAPWRQIGRLIPAMWVAVGGLVFTLQLPPSPLWLISLGLGGAALTLAMLGEYYRLEAAGISKLVTPLLTQALVYLVTLAAIVWVLQSDLRTLGLMLISGILAAGLALARLVEAEIPERRRWLYTALIGWSMATVAAAFRYWALSPVTLGLWWMILLYELVEMSLWYLQGKAISPRVAVEFGSLGFLIALLARWVMG</sequence>
<reference evidence="3" key="1">
    <citation type="submission" date="2017-09" db="EMBL/GenBank/DDBJ databases">
        <title>Metaegenomics of thermophilic ammonia-oxidizing enrichment culture.</title>
        <authorList>
            <person name="Kato S."/>
            <person name="Suzuki K."/>
        </authorList>
    </citation>
    <scope>NUCLEOTIDE SEQUENCE [LARGE SCALE GENOMIC DNA]</scope>
</reference>
<keyword evidence="1" id="KW-0812">Transmembrane</keyword>
<evidence type="ECO:0000256" key="1">
    <source>
        <dbReference type="SAM" id="Phobius"/>
    </source>
</evidence>
<name>A0A2H5Y6N1_9CHLR</name>